<organism evidence="9 10">
    <name type="scientific">Harenicola maris</name>
    <dbReference type="NCBI Taxonomy" id="2841044"/>
    <lineage>
        <taxon>Bacteria</taxon>
        <taxon>Pseudomonadati</taxon>
        <taxon>Pseudomonadota</taxon>
        <taxon>Alphaproteobacteria</taxon>
        <taxon>Rhodobacterales</taxon>
        <taxon>Paracoccaceae</taxon>
        <taxon>Harenicola</taxon>
    </lineage>
</organism>
<dbReference type="AlphaFoldDB" id="A0AAP2CNP7"/>
<evidence type="ECO:0000313" key="9">
    <source>
        <dbReference type="EMBL" id="MBT0956462.1"/>
    </source>
</evidence>
<dbReference type="PANTHER" id="PTHR43711:SF31">
    <property type="entry name" value="HISTIDINE KINASE"/>
    <property type="match status" value="1"/>
</dbReference>
<dbReference type="EMBL" id="JADQAZ010000001">
    <property type="protein sequence ID" value="MBT0956462.1"/>
    <property type="molecule type" value="Genomic_DNA"/>
</dbReference>
<evidence type="ECO:0000256" key="4">
    <source>
        <dbReference type="ARBA" id="ARBA00022679"/>
    </source>
</evidence>
<dbReference type="InterPro" id="IPR004358">
    <property type="entry name" value="Sig_transdc_His_kin-like_C"/>
</dbReference>
<dbReference type="SUPFAM" id="SSF53850">
    <property type="entry name" value="Periplasmic binding protein-like II"/>
    <property type="match status" value="1"/>
</dbReference>
<dbReference type="SMART" id="SM00062">
    <property type="entry name" value="PBPb"/>
    <property type="match status" value="1"/>
</dbReference>
<dbReference type="RefSeq" id="WP_327792664.1">
    <property type="nucleotide sequence ID" value="NZ_JADQAZ010000001.1"/>
</dbReference>
<dbReference type="PRINTS" id="PR00344">
    <property type="entry name" value="BCTRLSENSOR"/>
</dbReference>
<evidence type="ECO:0000256" key="5">
    <source>
        <dbReference type="ARBA" id="ARBA00022777"/>
    </source>
</evidence>
<keyword evidence="10" id="KW-1185">Reference proteome</keyword>
<protein>
    <recommendedName>
        <fullName evidence="2">histidine kinase</fullName>
        <ecNumber evidence="2">2.7.13.3</ecNumber>
    </recommendedName>
</protein>
<keyword evidence="7" id="KW-0812">Transmembrane</keyword>
<keyword evidence="6" id="KW-0902">Two-component regulatory system</keyword>
<dbReference type="InterPro" id="IPR036097">
    <property type="entry name" value="HisK_dim/P_sf"/>
</dbReference>
<dbReference type="Gene3D" id="1.10.287.130">
    <property type="match status" value="1"/>
</dbReference>
<evidence type="ECO:0000256" key="3">
    <source>
        <dbReference type="ARBA" id="ARBA00022553"/>
    </source>
</evidence>
<feature type="transmembrane region" description="Helical" evidence="7">
    <location>
        <begin position="259"/>
        <end position="281"/>
    </location>
</feature>
<dbReference type="InterPro" id="IPR003594">
    <property type="entry name" value="HATPase_dom"/>
</dbReference>
<dbReference type="Gene3D" id="3.30.565.10">
    <property type="entry name" value="Histidine kinase-like ATPase, C-terminal domain"/>
    <property type="match status" value="1"/>
</dbReference>
<dbReference type="PROSITE" id="PS50109">
    <property type="entry name" value="HIS_KIN"/>
    <property type="match status" value="1"/>
</dbReference>
<evidence type="ECO:0000256" key="2">
    <source>
        <dbReference type="ARBA" id="ARBA00012438"/>
    </source>
</evidence>
<dbReference type="Gene3D" id="3.40.190.10">
    <property type="entry name" value="Periplasmic binding protein-like II"/>
    <property type="match status" value="2"/>
</dbReference>
<keyword evidence="7" id="KW-0472">Membrane</keyword>
<dbReference type="InterPro" id="IPR050736">
    <property type="entry name" value="Sensor_HK_Regulatory"/>
</dbReference>
<dbReference type="SUPFAM" id="SSF47384">
    <property type="entry name" value="Homodimeric domain of signal transducing histidine kinase"/>
    <property type="match status" value="1"/>
</dbReference>
<dbReference type="GO" id="GO:0000155">
    <property type="term" value="F:phosphorelay sensor kinase activity"/>
    <property type="evidence" value="ECO:0007669"/>
    <property type="project" value="InterPro"/>
</dbReference>
<evidence type="ECO:0000256" key="7">
    <source>
        <dbReference type="SAM" id="Phobius"/>
    </source>
</evidence>
<dbReference type="Pfam" id="PF00512">
    <property type="entry name" value="HisKA"/>
    <property type="match status" value="1"/>
</dbReference>
<dbReference type="SMART" id="SM00387">
    <property type="entry name" value="HATPase_c"/>
    <property type="match status" value="1"/>
</dbReference>
<evidence type="ECO:0000256" key="6">
    <source>
        <dbReference type="ARBA" id="ARBA00023012"/>
    </source>
</evidence>
<evidence type="ECO:0000313" key="10">
    <source>
        <dbReference type="Proteomes" id="UP001315686"/>
    </source>
</evidence>
<dbReference type="Pfam" id="PF02518">
    <property type="entry name" value="HATPase_c"/>
    <property type="match status" value="1"/>
</dbReference>
<dbReference type="PANTHER" id="PTHR43711">
    <property type="entry name" value="TWO-COMPONENT HISTIDINE KINASE"/>
    <property type="match status" value="1"/>
</dbReference>
<comment type="catalytic activity">
    <reaction evidence="1">
        <text>ATP + protein L-histidine = ADP + protein N-phospho-L-histidine.</text>
        <dbReference type="EC" id="2.7.13.3"/>
    </reaction>
</comment>
<keyword evidence="3" id="KW-0597">Phosphoprotein</keyword>
<proteinExistence type="predicted"/>
<evidence type="ECO:0000259" key="8">
    <source>
        <dbReference type="PROSITE" id="PS50109"/>
    </source>
</evidence>
<dbReference type="InterPro" id="IPR001638">
    <property type="entry name" value="Solute-binding_3/MltF_N"/>
</dbReference>
<dbReference type="CDD" id="cd00075">
    <property type="entry name" value="HATPase"/>
    <property type="match status" value="1"/>
</dbReference>
<keyword evidence="5" id="KW-0418">Kinase</keyword>
<dbReference type="CDD" id="cd00082">
    <property type="entry name" value="HisKA"/>
    <property type="match status" value="1"/>
</dbReference>
<name>A0AAP2CNP7_9RHOB</name>
<dbReference type="InterPro" id="IPR003661">
    <property type="entry name" value="HisK_dim/P_dom"/>
</dbReference>
<dbReference type="InterPro" id="IPR036890">
    <property type="entry name" value="HATPase_C_sf"/>
</dbReference>
<reference evidence="9 10" key="1">
    <citation type="journal article" date="2021" name="Arch. Microbiol.">
        <title>Harenicola maris gen. nov., sp. nov. isolated from the Sea of Japan shallow sediments.</title>
        <authorList>
            <person name="Romanenko L.A."/>
            <person name="Kurilenko V.V."/>
            <person name="Chernysheva N.Y."/>
            <person name="Tekutyeva L.A."/>
            <person name="Velansky P.V."/>
            <person name="Svetashev V.I."/>
            <person name="Isaeva M.P."/>
        </authorList>
    </citation>
    <scope>NUCLEOTIDE SEQUENCE [LARGE SCALE GENOMIC DNA]</scope>
    <source>
        <strain evidence="9 10">KMM 3653</strain>
    </source>
</reference>
<evidence type="ECO:0000256" key="1">
    <source>
        <dbReference type="ARBA" id="ARBA00000085"/>
    </source>
</evidence>
<feature type="domain" description="Histidine kinase" evidence="8">
    <location>
        <begin position="445"/>
        <end position="657"/>
    </location>
</feature>
<keyword evidence="7" id="KW-1133">Transmembrane helix</keyword>
<dbReference type="InterPro" id="IPR005467">
    <property type="entry name" value="His_kinase_dom"/>
</dbReference>
<dbReference type="Pfam" id="PF12860">
    <property type="entry name" value="PAS_7"/>
    <property type="match status" value="1"/>
</dbReference>
<gene>
    <name evidence="9" type="ORF">IV417_03615</name>
</gene>
<keyword evidence="4" id="KW-0808">Transferase</keyword>
<dbReference type="Pfam" id="PF00497">
    <property type="entry name" value="SBP_bac_3"/>
    <property type="match status" value="1"/>
</dbReference>
<dbReference type="EC" id="2.7.13.3" evidence="2"/>
<dbReference type="SUPFAM" id="SSF55874">
    <property type="entry name" value="ATPase domain of HSP90 chaperone/DNA topoisomerase II/histidine kinase"/>
    <property type="match status" value="1"/>
</dbReference>
<dbReference type="Proteomes" id="UP001315686">
    <property type="component" value="Unassembled WGS sequence"/>
</dbReference>
<comment type="caution">
    <text evidence="9">The sequence shown here is derived from an EMBL/GenBank/DDBJ whole genome shotgun (WGS) entry which is preliminary data.</text>
</comment>
<accession>A0AAP2CNP7</accession>
<sequence length="679" mass="74647">MFTIWKLPVFGLVWLTIFTVLTFAQEGEDGEVIRVAYEEFAPYSFTGSDGQARGLSIDLIRRLATSAGMGVTFVPSRNPAQSIEMLKTGEAEVTGLLALTEPRLAVALPTQELGAFELRAFVLRGSPARNPNDLSGFRIGVVAGSFSVQAAQKVPFVELVTYEETDALVLGLLMGEVDAVVSAGDSFLGRLRLADVEGLTRVLDPPLTSSPRGYLIAPDRTDLQTSLDQAIAAEITPHELDLLNQRWFGRSKTVFDSAVFWWVSAAAVLGAIALACFAYYAHVYRKSSERLLRENAANDLLITALDEISPAIVIYDDELNAVHWNRGVKSAFPELVDLLEQGATMQGLLMHSFDVAEAAEQMGAAERAAQADAIVQALRRDQETVRTIRTPEGRVFEAREFPLGPRYFASTKVDITRLQHQQDTILAQSDRLEEANGQLRTFAAIAAHDLKAPLNQQKALLSFIHEDIQDAGMSLPEEVQEQWDMVEGLSRRMTQLIEDLLIYARAETEDLEGEWIDPEARLREVVKLATVREGFEVSVTGGMPRALVNPTAFDMVMRNLISNAVKHHDREAGHVDVSASLIRDALHFRVQDDGPGIAPEDREKIFEAFSRLTLDVEGSGLGLAYTKKTVERWGGRIWVEPAPERGSIFTITIPQRAEVVPFAETAGAERPAGPPALSA</sequence>
<dbReference type="SMART" id="SM00388">
    <property type="entry name" value="HisKA"/>
    <property type="match status" value="1"/>
</dbReference>